<protein>
    <recommendedName>
        <fullName evidence="3">Transposase</fullName>
    </recommendedName>
</protein>
<gene>
    <name evidence="1" type="ORF">AU467_26745</name>
</gene>
<dbReference type="AlphaFoldDB" id="A0A117N2X8"/>
<name>A0A117N2X8_RHILI</name>
<organism evidence="1 2">
    <name type="scientific">Rhizobium loti</name>
    <name type="common">Mesorhizobium loti</name>
    <dbReference type="NCBI Taxonomy" id="381"/>
    <lineage>
        <taxon>Bacteria</taxon>
        <taxon>Pseudomonadati</taxon>
        <taxon>Pseudomonadota</taxon>
        <taxon>Alphaproteobacteria</taxon>
        <taxon>Hyphomicrobiales</taxon>
        <taxon>Phyllobacteriaceae</taxon>
        <taxon>Mesorhizobium</taxon>
    </lineage>
</organism>
<evidence type="ECO:0008006" key="3">
    <source>
        <dbReference type="Google" id="ProtNLM"/>
    </source>
</evidence>
<proteinExistence type="predicted"/>
<dbReference type="Proteomes" id="UP000053176">
    <property type="component" value="Unassembled WGS sequence"/>
</dbReference>
<sequence length="107" mass="12440">MHDIELKPPCQTGMAFFSDVNVPWKIISATRRHRPDRKYANRLLENVVLTTRGRRELKRSKMRITSKMTTNMGNTRQLSFIQSAKYIEYALRSSAPTAWRKTSPAKV</sequence>
<evidence type="ECO:0000313" key="1">
    <source>
        <dbReference type="EMBL" id="KUM25428.1"/>
    </source>
</evidence>
<comment type="caution">
    <text evidence="1">The sequence shown here is derived from an EMBL/GenBank/DDBJ whole genome shotgun (WGS) entry which is preliminary data.</text>
</comment>
<dbReference type="EMBL" id="LPWA01000119">
    <property type="protein sequence ID" value="KUM25428.1"/>
    <property type="molecule type" value="Genomic_DNA"/>
</dbReference>
<evidence type="ECO:0000313" key="2">
    <source>
        <dbReference type="Proteomes" id="UP000053176"/>
    </source>
</evidence>
<accession>A0A117N2X8</accession>
<reference evidence="1 2" key="1">
    <citation type="submission" date="2015-12" db="EMBL/GenBank/DDBJ databases">
        <title>Draft genome sequence of Mesorhizobium sp. UFLA 01-765, a multitolerant efficient symbiont and plant-growth promoting strain isolated from Zn-mining soil using Leucaena leucocephala as a trap plant.</title>
        <authorList>
            <person name="Rangel W.M."/>
            <person name="Thijs S."/>
            <person name="Longatti S.M."/>
            <person name="Moreira F.M."/>
            <person name="Weyens N."/>
            <person name="Vangronsveld J."/>
            <person name="Van Hamme J.D."/>
            <person name="Bottos E.M."/>
            <person name="Rineau F."/>
        </authorList>
    </citation>
    <scope>NUCLEOTIDE SEQUENCE [LARGE SCALE GENOMIC DNA]</scope>
    <source>
        <strain evidence="1 2">UFLA 01-765</strain>
    </source>
</reference>